<proteinExistence type="predicted"/>
<evidence type="ECO:0000256" key="2">
    <source>
        <dbReference type="ARBA" id="ARBA00022448"/>
    </source>
</evidence>
<evidence type="ECO:0000313" key="12">
    <source>
        <dbReference type="Proteomes" id="UP000198210"/>
    </source>
</evidence>
<evidence type="ECO:0000256" key="9">
    <source>
        <dbReference type="SAM" id="Phobius"/>
    </source>
</evidence>
<feature type="transmembrane region" description="Helical" evidence="9">
    <location>
        <begin position="271"/>
        <end position="292"/>
    </location>
</feature>
<dbReference type="InterPro" id="IPR038770">
    <property type="entry name" value="Na+/solute_symporter_sf"/>
</dbReference>
<feature type="transmembrane region" description="Helical" evidence="9">
    <location>
        <begin position="89"/>
        <end position="110"/>
    </location>
</feature>
<feature type="transmembrane region" description="Helical" evidence="9">
    <location>
        <begin position="160"/>
        <end position="182"/>
    </location>
</feature>
<dbReference type="PROSITE" id="PS51202">
    <property type="entry name" value="RCK_C"/>
    <property type="match status" value="1"/>
</dbReference>
<evidence type="ECO:0000256" key="5">
    <source>
        <dbReference type="ARBA" id="ARBA00022692"/>
    </source>
</evidence>
<name>A0A1C5I6W4_9ACTN</name>
<dbReference type="GO" id="GO:0015297">
    <property type="term" value="F:antiporter activity"/>
    <property type="evidence" value="ECO:0007669"/>
    <property type="project" value="UniProtKB-KW"/>
</dbReference>
<comment type="subcellular location">
    <subcellularLocation>
        <location evidence="1">Cell membrane</location>
        <topology evidence="1">Multi-pass membrane protein</topology>
    </subcellularLocation>
</comment>
<dbReference type="RefSeq" id="WP_088971087.1">
    <property type="nucleotide sequence ID" value="NZ_JBHLYF010000018.1"/>
</dbReference>
<organism evidence="11 12">
    <name type="scientific">Micromonospora siamensis</name>
    <dbReference type="NCBI Taxonomy" id="299152"/>
    <lineage>
        <taxon>Bacteria</taxon>
        <taxon>Bacillati</taxon>
        <taxon>Actinomycetota</taxon>
        <taxon>Actinomycetes</taxon>
        <taxon>Micromonosporales</taxon>
        <taxon>Micromonosporaceae</taxon>
        <taxon>Micromonospora</taxon>
    </lineage>
</organism>
<keyword evidence="12" id="KW-1185">Reference proteome</keyword>
<evidence type="ECO:0000256" key="7">
    <source>
        <dbReference type="ARBA" id="ARBA00023065"/>
    </source>
</evidence>
<dbReference type="Proteomes" id="UP000198210">
    <property type="component" value="Chromosome I"/>
</dbReference>
<evidence type="ECO:0000259" key="10">
    <source>
        <dbReference type="PROSITE" id="PS51202"/>
    </source>
</evidence>
<dbReference type="Gene3D" id="1.20.1530.20">
    <property type="match status" value="1"/>
</dbReference>
<feature type="transmembrane region" description="Helical" evidence="9">
    <location>
        <begin position="298"/>
        <end position="322"/>
    </location>
</feature>
<keyword evidence="6 9" id="KW-1133">Transmembrane helix</keyword>
<feature type="transmembrane region" description="Helical" evidence="9">
    <location>
        <begin position="366"/>
        <end position="386"/>
    </location>
</feature>
<keyword evidence="2" id="KW-0813">Transport</keyword>
<dbReference type="GO" id="GO:1902600">
    <property type="term" value="P:proton transmembrane transport"/>
    <property type="evidence" value="ECO:0007669"/>
    <property type="project" value="InterPro"/>
</dbReference>
<keyword evidence="7" id="KW-0406">Ion transport</keyword>
<dbReference type="AlphaFoldDB" id="A0A1C5I6W4"/>
<dbReference type="GO" id="GO:0005886">
    <property type="term" value="C:plasma membrane"/>
    <property type="evidence" value="ECO:0007669"/>
    <property type="project" value="UniProtKB-SubCell"/>
</dbReference>
<dbReference type="InterPro" id="IPR006153">
    <property type="entry name" value="Cation/H_exchanger_TM"/>
</dbReference>
<dbReference type="SUPFAM" id="SSF116726">
    <property type="entry name" value="TrkA C-terminal domain-like"/>
    <property type="match status" value="1"/>
</dbReference>
<evidence type="ECO:0000256" key="8">
    <source>
        <dbReference type="ARBA" id="ARBA00023136"/>
    </source>
</evidence>
<feature type="transmembrane region" description="Helical" evidence="9">
    <location>
        <begin position="219"/>
        <end position="236"/>
    </location>
</feature>
<sequence length="484" mass="51057">MTEFALYVTVLGAVAVLAVLSNRLADRLRLPAPALFLFAAAILSDVFPSLNQLSLYAVRHLVELALVLVLFSGGMSMGWRRLRPSLGPVALVGVLGTLLTAGLLAVALHWLFGFDWLAALLVGTALSPTDPAAVFSVLGRRTVVGRSGTVIEGESGANDPVGIALMVSLLAAGTAGGWSAVASGAGEFALQLAVGTAVGLAGGWLIRQLMRRVVLPDESLYPLQVLFAAGAIYGVATLARGSGFLAVFLAGILVGDAKAPFAREIRRFHGALASLGEILAFSLLGLVVSLRSMVTERAWLTGLGLALLLTFVIRPLVVGGLLTTVRLRWGERIFIVWSGLKGAVPILLGTFILTADLEQDLRLFDIIFAVVAFSIVVQGGLVPLVARWCRVPMRTLPLQPWAVGLRVRGEPVGLRQYTVSAGAPADGRPLFELSRDEGVWVSLVSRGGEHVRLDRDTVLRAGDDVLVAGGEQPAAKRVFTGTTD</sequence>
<dbReference type="Pfam" id="PF02080">
    <property type="entry name" value="TrkA_C"/>
    <property type="match status" value="1"/>
</dbReference>
<accession>A0A1C5I6W4</accession>
<feature type="transmembrane region" description="Helical" evidence="9">
    <location>
        <begin position="56"/>
        <end position="77"/>
    </location>
</feature>
<dbReference type="GO" id="GO:0006813">
    <property type="term" value="P:potassium ion transport"/>
    <property type="evidence" value="ECO:0007669"/>
    <property type="project" value="InterPro"/>
</dbReference>
<keyword evidence="4" id="KW-1003">Cell membrane</keyword>
<dbReference type="GO" id="GO:0008324">
    <property type="term" value="F:monoatomic cation transmembrane transporter activity"/>
    <property type="evidence" value="ECO:0007669"/>
    <property type="project" value="InterPro"/>
</dbReference>
<evidence type="ECO:0000256" key="3">
    <source>
        <dbReference type="ARBA" id="ARBA00022449"/>
    </source>
</evidence>
<feature type="transmembrane region" description="Helical" evidence="9">
    <location>
        <begin position="188"/>
        <end position="207"/>
    </location>
</feature>
<keyword evidence="5 9" id="KW-0812">Transmembrane</keyword>
<dbReference type="EMBL" id="LT607751">
    <property type="protein sequence ID" value="SCG54020.1"/>
    <property type="molecule type" value="Genomic_DNA"/>
</dbReference>
<dbReference type="Gene3D" id="3.30.70.1450">
    <property type="entry name" value="Regulator of K+ conductance, C-terminal domain"/>
    <property type="match status" value="1"/>
</dbReference>
<feature type="transmembrane region" description="Helical" evidence="9">
    <location>
        <begin position="6"/>
        <end position="25"/>
    </location>
</feature>
<keyword evidence="8 9" id="KW-0472">Membrane</keyword>
<dbReference type="Pfam" id="PF00999">
    <property type="entry name" value="Na_H_Exchanger"/>
    <property type="match status" value="1"/>
</dbReference>
<feature type="transmembrane region" description="Helical" evidence="9">
    <location>
        <begin position="32"/>
        <end position="50"/>
    </location>
</feature>
<dbReference type="InterPro" id="IPR006037">
    <property type="entry name" value="RCK_C"/>
</dbReference>
<gene>
    <name evidence="11" type="ORF">GA0074704_3010</name>
</gene>
<evidence type="ECO:0000256" key="1">
    <source>
        <dbReference type="ARBA" id="ARBA00004651"/>
    </source>
</evidence>
<protein>
    <submittedName>
        <fullName evidence="11">Sodium/proton antiporter, CPA1 family</fullName>
    </submittedName>
</protein>
<reference evidence="11 12" key="1">
    <citation type="submission" date="2016-06" db="EMBL/GenBank/DDBJ databases">
        <authorList>
            <person name="Kjaerup R.B."/>
            <person name="Dalgaard T.S."/>
            <person name="Juul-Madsen H.R."/>
        </authorList>
    </citation>
    <scope>NUCLEOTIDE SEQUENCE [LARGE SCALE GENOMIC DNA]</scope>
    <source>
        <strain evidence="11 12">DSM 45097</strain>
    </source>
</reference>
<evidence type="ECO:0000313" key="11">
    <source>
        <dbReference type="EMBL" id="SCG54020.1"/>
    </source>
</evidence>
<evidence type="ECO:0000256" key="4">
    <source>
        <dbReference type="ARBA" id="ARBA00022475"/>
    </source>
</evidence>
<dbReference type="PANTHER" id="PTHR32507">
    <property type="entry name" value="NA(+)/H(+) ANTIPORTER 1"/>
    <property type="match status" value="1"/>
</dbReference>
<dbReference type="PANTHER" id="PTHR32507:SF7">
    <property type="entry name" value="K(+)_H(+) ANTIPORTER NHAP2"/>
    <property type="match status" value="1"/>
</dbReference>
<keyword evidence="3" id="KW-0050">Antiport</keyword>
<feature type="transmembrane region" description="Helical" evidence="9">
    <location>
        <begin position="334"/>
        <end position="354"/>
    </location>
</feature>
<evidence type="ECO:0000256" key="6">
    <source>
        <dbReference type="ARBA" id="ARBA00022989"/>
    </source>
</evidence>
<dbReference type="InterPro" id="IPR036721">
    <property type="entry name" value="RCK_C_sf"/>
</dbReference>
<feature type="domain" description="RCK C-terminal" evidence="10">
    <location>
        <begin position="402"/>
        <end position="484"/>
    </location>
</feature>